<evidence type="ECO:0000313" key="8">
    <source>
        <dbReference type="Proteomes" id="UP000075787"/>
    </source>
</evidence>
<dbReference type="GeneID" id="97242265"/>
<dbReference type="PROSITE" id="PS50977">
    <property type="entry name" value="HTH_TETR_2"/>
    <property type="match status" value="1"/>
</dbReference>
<dbReference type="RefSeq" id="WP_062765514.1">
    <property type="nucleotide sequence ID" value="NZ_CP121045.1"/>
</dbReference>
<dbReference type="PANTHER" id="PTHR47506:SF1">
    <property type="entry name" value="HTH-TYPE TRANSCRIPTIONAL REGULATOR YJDC"/>
    <property type="match status" value="1"/>
</dbReference>
<reference evidence="7 8" key="1">
    <citation type="submission" date="2015-12" db="EMBL/GenBank/DDBJ databases">
        <title>Genome sequence of Tistrella mobilis MCCC 1A02139.</title>
        <authorList>
            <person name="Lu L."/>
            <person name="Lai Q."/>
            <person name="Shao Z."/>
            <person name="Qian P."/>
        </authorList>
    </citation>
    <scope>NUCLEOTIDE SEQUENCE [LARGE SCALE GENOMIC DNA]</scope>
    <source>
        <strain evidence="7 8">MCCC 1A02139</strain>
    </source>
</reference>
<dbReference type="PANTHER" id="PTHR47506">
    <property type="entry name" value="TRANSCRIPTIONAL REGULATORY PROTEIN"/>
    <property type="match status" value="1"/>
</dbReference>
<comment type="caution">
    <text evidence="7">The sequence shown here is derived from an EMBL/GenBank/DDBJ whole genome shotgun (WGS) entry which is preliminary data.</text>
</comment>
<protein>
    <submittedName>
        <fullName evidence="7">TetR family transcriptional regulator</fullName>
    </submittedName>
</protein>
<proteinExistence type="predicted"/>
<dbReference type="InterPro" id="IPR036271">
    <property type="entry name" value="Tet_transcr_reg_TetR-rel_C_sf"/>
</dbReference>
<keyword evidence="2 4" id="KW-0238">DNA-binding</keyword>
<keyword evidence="3" id="KW-0804">Transcription</keyword>
<dbReference type="GO" id="GO:0003677">
    <property type="term" value="F:DNA binding"/>
    <property type="evidence" value="ECO:0007669"/>
    <property type="project" value="UniProtKB-UniRule"/>
</dbReference>
<evidence type="ECO:0000256" key="3">
    <source>
        <dbReference type="ARBA" id="ARBA00023163"/>
    </source>
</evidence>
<name>A0A162KPU3_9PROT</name>
<dbReference type="InterPro" id="IPR001647">
    <property type="entry name" value="HTH_TetR"/>
</dbReference>
<dbReference type="EMBL" id="LPZR01000165">
    <property type="protein sequence ID" value="KYO51819.1"/>
    <property type="molecule type" value="Genomic_DNA"/>
</dbReference>
<feature type="compositionally biased region" description="Pro residues" evidence="5">
    <location>
        <begin position="1"/>
        <end position="11"/>
    </location>
</feature>
<evidence type="ECO:0000256" key="4">
    <source>
        <dbReference type="PROSITE-ProRule" id="PRU00335"/>
    </source>
</evidence>
<evidence type="ECO:0000256" key="1">
    <source>
        <dbReference type="ARBA" id="ARBA00023015"/>
    </source>
</evidence>
<organism evidence="7 8">
    <name type="scientific">Tistrella mobilis</name>
    <dbReference type="NCBI Taxonomy" id="171437"/>
    <lineage>
        <taxon>Bacteria</taxon>
        <taxon>Pseudomonadati</taxon>
        <taxon>Pseudomonadota</taxon>
        <taxon>Alphaproteobacteria</taxon>
        <taxon>Geminicoccales</taxon>
        <taxon>Geminicoccaceae</taxon>
        <taxon>Tistrella</taxon>
    </lineage>
</organism>
<accession>A0A162KPU3</accession>
<evidence type="ECO:0000259" key="6">
    <source>
        <dbReference type="PROSITE" id="PS50977"/>
    </source>
</evidence>
<dbReference type="Gene3D" id="1.10.357.10">
    <property type="entry name" value="Tetracycline Repressor, domain 2"/>
    <property type="match status" value="1"/>
</dbReference>
<evidence type="ECO:0000313" key="7">
    <source>
        <dbReference type="EMBL" id="KYO51819.1"/>
    </source>
</evidence>
<feature type="DNA-binding region" description="H-T-H motif" evidence="4">
    <location>
        <begin position="51"/>
        <end position="70"/>
    </location>
</feature>
<gene>
    <name evidence="7" type="ORF">AUP44_07755</name>
</gene>
<dbReference type="PRINTS" id="PR00455">
    <property type="entry name" value="HTHTETR"/>
</dbReference>
<sequence>MSPATLPPAATPPAATDEETGRPADGALPARDRLLRAAAALFYDHGIAGTGIDAIVARAGVAKKSLYNNFASKADLVNQYLEARHGEWLGLYARRAAVAETPLDQVLAVFDAYRDHAEFAYEHGFRGCGLLNAAAELAAGDIGRQAVRRHKEEVEALLAAPLVGLAGGDGARAARLAKRLAFLLEGAMARAGLEGQSTLMIEARNMAEEMVRDMMAGGGADLK</sequence>
<evidence type="ECO:0000256" key="5">
    <source>
        <dbReference type="SAM" id="MobiDB-lite"/>
    </source>
</evidence>
<dbReference type="InterPro" id="IPR009057">
    <property type="entry name" value="Homeodomain-like_sf"/>
</dbReference>
<feature type="region of interest" description="Disordered" evidence="5">
    <location>
        <begin position="1"/>
        <end position="27"/>
    </location>
</feature>
<dbReference type="SUPFAM" id="SSF46689">
    <property type="entry name" value="Homeodomain-like"/>
    <property type="match status" value="1"/>
</dbReference>
<dbReference type="AlphaFoldDB" id="A0A162KPU3"/>
<evidence type="ECO:0000256" key="2">
    <source>
        <dbReference type="ARBA" id="ARBA00023125"/>
    </source>
</evidence>
<feature type="domain" description="HTH tetR-type" evidence="6">
    <location>
        <begin position="28"/>
        <end position="88"/>
    </location>
</feature>
<dbReference type="SUPFAM" id="SSF48498">
    <property type="entry name" value="Tetracyclin repressor-like, C-terminal domain"/>
    <property type="match status" value="1"/>
</dbReference>
<dbReference type="Pfam" id="PF00440">
    <property type="entry name" value="TetR_N"/>
    <property type="match status" value="1"/>
</dbReference>
<keyword evidence="1" id="KW-0805">Transcription regulation</keyword>
<dbReference type="Proteomes" id="UP000075787">
    <property type="component" value="Unassembled WGS sequence"/>
</dbReference>